<feature type="domain" description="Glycosyl hydrolase family 92" evidence="4">
    <location>
        <begin position="395"/>
        <end position="880"/>
    </location>
</feature>
<accession>A0ABV3ZI52</accession>
<dbReference type="PANTHER" id="PTHR12143">
    <property type="entry name" value="PEPTIDE N-GLYCANASE PNGASE -RELATED"/>
    <property type="match status" value="1"/>
</dbReference>
<evidence type="ECO:0000259" key="4">
    <source>
        <dbReference type="Pfam" id="PF07971"/>
    </source>
</evidence>
<keyword evidence="3" id="KW-0106">Calcium</keyword>
<dbReference type="PANTHER" id="PTHR12143:SF39">
    <property type="entry name" value="SECRETED PROTEIN"/>
    <property type="match status" value="1"/>
</dbReference>
<dbReference type="Gene3D" id="3.30.2080.10">
    <property type="entry name" value="GH92 mannosidase domain"/>
    <property type="match status" value="1"/>
</dbReference>
<keyword evidence="7" id="KW-0378">Hydrolase</keyword>
<dbReference type="InterPro" id="IPR041371">
    <property type="entry name" value="GH92_N"/>
</dbReference>
<sequence length="899" mass="100068">MGFALASFAGTDNIAPRAKITASTEAGSACAAKNIADGVIGVDGKGEWVCEADTAYWGYIRLPWVQLEWDSAQWVNKVVLFDRATLAHNVKGLKMVFSDGSVEWVNQLPSDGTGLAVAFKERKTKWIKFEVFDGTGGQLGFSEIEVYPSAEHAKDFVSTVDPYIETNRGRYFFFITGSLPFGMATSAPLTRNKNQFGGGYNYNENEILGFEQIHSWMMSGIEIMPATTAQNPAGGQQAWKSQFRHDDEIVQPGYHRVMLQQNKIWVEQTATERVNFYRFRYTKNTDARVIINLGGMVSNCTMVDAKVNKINDYEIEGSFGTIKRLWGGPTDVRVFFVIRFNKPFSSLNAWQGSKAVQNAIQQAAGDSLTLGAEYNMAAGEQLQMKIAVSYTTTDNARKNLDEECNHWSFDEVRNNARNTWNDCLGKIVVKGGSVAQRVKFYTDLWHALLGRQKINDISGDYPDRTEAKPGGRKGNFTDAVFKIKTLPKDASGKPKFNMYNSDALWLTQWNLNILWSLAWPEVLDDFSASMIEYANNGYLLPRGPCGGGYSYIMTSNPAANLIAGTYMKGLLKKVDPDHAFEVVKRNQLPGGMLGSKEDIEFYTSKGWWPDNVGITIEAAFQDWGTAQMASRLGKKDDVAFFKKRSASWVNCFDADSKFLFPKNKDGQFMHKDPLSGNGWIEANAWQATWGVSHDIAKLVTKMGGADSFCNRLNYAFEQSRAKDFVYGYGSGYVSYANQPGCSNAHVFSYAGKPWLTQYWVRRVKEQAFGGVTPDLGYGGHDEDQGQMGGVSALMSIGLFDIMGGEAEKPVYEITSPVFDEVSITLNQNYYKGKQFVIKCFNNSETNCYIQSATLNGADLKKFWFSHDAFANGGQLNLWLGAKPNKKWGTTGLPPACSQQ</sequence>
<evidence type="ECO:0000259" key="6">
    <source>
        <dbReference type="Pfam" id="PF24135"/>
    </source>
</evidence>
<dbReference type="EC" id="3.2.1.-" evidence="7"/>
<evidence type="ECO:0000256" key="3">
    <source>
        <dbReference type="ARBA" id="ARBA00022837"/>
    </source>
</evidence>
<dbReference type="GO" id="GO:0016798">
    <property type="term" value="F:hydrolase activity, acting on glycosyl bonds"/>
    <property type="evidence" value="ECO:0007669"/>
    <property type="project" value="UniProtKB-KW"/>
</dbReference>
<dbReference type="InterPro" id="IPR055826">
    <property type="entry name" value="DUF7402"/>
</dbReference>
<dbReference type="Gene3D" id="2.70.98.10">
    <property type="match status" value="1"/>
</dbReference>
<dbReference type="NCBIfam" id="TIGR01180">
    <property type="entry name" value="aman2_put"/>
    <property type="match status" value="1"/>
</dbReference>
<proteinExistence type="predicted"/>
<dbReference type="InterPro" id="IPR012939">
    <property type="entry name" value="Glyco_hydro_92"/>
</dbReference>
<comment type="cofactor">
    <cofactor evidence="1">
        <name>Ca(2+)</name>
        <dbReference type="ChEBI" id="CHEBI:29108"/>
    </cofactor>
</comment>
<evidence type="ECO:0000259" key="5">
    <source>
        <dbReference type="Pfam" id="PF17678"/>
    </source>
</evidence>
<dbReference type="Proteomes" id="UP001560573">
    <property type="component" value="Unassembled WGS sequence"/>
</dbReference>
<dbReference type="Gene3D" id="2.60.120.260">
    <property type="entry name" value="Galactose-binding domain-like"/>
    <property type="match status" value="1"/>
</dbReference>
<dbReference type="Pfam" id="PF24135">
    <property type="entry name" value="DUF7402"/>
    <property type="match status" value="1"/>
</dbReference>
<feature type="domain" description="Glycosyl hydrolase family 92 N-terminal" evidence="5">
    <location>
        <begin position="160"/>
        <end position="389"/>
    </location>
</feature>
<dbReference type="InterPro" id="IPR005887">
    <property type="entry name" value="GH92_a_mannosidase_put"/>
</dbReference>
<dbReference type="InterPro" id="IPR008979">
    <property type="entry name" value="Galactose-bd-like_sf"/>
</dbReference>
<dbReference type="SUPFAM" id="SSF49785">
    <property type="entry name" value="Galactose-binding domain-like"/>
    <property type="match status" value="1"/>
</dbReference>
<dbReference type="InterPro" id="IPR050883">
    <property type="entry name" value="PNGase"/>
</dbReference>
<name>A0ABV3ZI52_9BACT</name>
<dbReference type="Pfam" id="PF17678">
    <property type="entry name" value="Glyco_hydro_92N"/>
    <property type="match status" value="1"/>
</dbReference>
<dbReference type="Gene3D" id="1.20.1610.10">
    <property type="entry name" value="alpha-1,2-mannosidases domains"/>
    <property type="match status" value="1"/>
</dbReference>
<dbReference type="EMBL" id="JAULBC010000006">
    <property type="protein sequence ID" value="MEX6689513.1"/>
    <property type="molecule type" value="Genomic_DNA"/>
</dbReference>
<gene>
    <name evidence="7" type="ORF">QTN47_18540</name>
</gene>
<evidence type="ECO:0000256" key="2">
    <source>
        <dbReference type="ARBA" id="ARBA00011245"/>
    </source>
</evidence>
<protein>
    <submittedName>
        <fullName evidence="7">GH92 family glycosyl hydrolase</fullName>
        <ecNumber evidence="7">3.2.1.-</ecNumber>
    </submittedName>
</protein>
<reference evidence="7 8" key="1">
    <citation type="submission" date="2023-07" db="EMBL/GenBank/DDBJ databases">
        <authorList>
            <person name="Lian W.-H."/>
        </authorList>
    </citation>
    <scope>NUCLEOTIDE SEQUENCE [LARGE SCALE GENOMIC DNA]</scope>
    <source>
        <strain evidence="7 8">SYSU DXS3180</strain>
    </source>
</reference>
<dbReference type="InterPro" id="IPR008928">
    <property type="entry name" value="6-hairpin_glycosidase_sf"/>
</dbReference>
<keyword evidence="7" id="KW-0326">Glycosidase</keyword>
<dbReference type="InterPro" id="IPR014718">
    <property type="entry name" value="GH-type_carb-bd"/>
</dbReference>
<dbReference type="Gene3D" id="1.20.1050.60">
    <property type="entry name" value="alpha-1,2-mannosidase"/>
    <property type="match status" value="1"/>
</dbReference>
<comment type="subunit">
    <text evidence="2">Monomer.</text>
</comment>
<evidence type="ECO:0000313" key="7">
    <source>
        <dbReference type="EMBL" id="MEX6689513.1"/>
    </source>
</evidence>
<evidence type="ECO:0000313" key="8">
    <source>
        <dbReference type="Proteomes" id="UP001560573"/>
    </source>
</evidence>
<keyword evidence="8" id="KW-1185">Reference proteome</keyword>
<evidence type="ECO:0000256" key="1">
    <source>
        <dbReference type="ARBA" id="ARBA00001913"/>
    </source>
</evidence>
<comment type="caution">
    <text evidence="7">The sequence shown here is derived from an EMBL/GenBank/DDBJ whole genome shotgun (WGS) entry which is preliminary data.</text>
</comment>
<organism evidence="7 8">
    <name type="scientific">Danxiaibacter flavus</name>
    <dbReference type="NCBI Taxonomy" id="3049108"/>
    <lineage>
        <taxon>Bacteria</taxon>
        <taxon>Pseudomonadati</taxon>
        <taxon>Bacteroidota</taxon>
        <taxon>Chitinophagia</taxon>
        <taxon>Chitinophagales</taxon>
        <taxon>Chitinophagaceae</taxon>
        <taxon>Danxiaibacter</taxon>
    </lineage>
</organism>
<feature type="domain" description="DUF7402" evidence="6">
    <location>
        <begin position="13"/>
        <end position="147"/>
    </location>
</feature>
<dbReference type="Pfam" id="PF07971">
    <property type="entry name" value="Glyco_hydro_92"/>
    <property type="match status" value="1"/>
</dbReference>
<dbReference type="SUPFAM" id="SSF48208">
    <property type="entry name" value="Six-hairpin glycosidases"/>
    <property type="match status" value="1"/>
</dbReference>